<proteinExistence type="predicted"/>
<evidence type="ECO:0000313" key="3">
    <source>
        <dbReference type="Proteomes" id="UP000183371"/>
    </source>
</evidence>
<sequence length="488" mass="54493">MEVAASSGIGKPSPELSDKLSVSNQSQSERNNHFNCNDWNAYTVCRANTGWFIEDYAWLESNIKNELHETYTARLADILEAGGVSVRKETYVKTICLVTRKVRLSSQYRNCSILPAMARQKLATHKLNLDYWCKHERTAGSELLFFVATVPGVVPAFGELSESACSLSRCISKAAPTIRAEFGCDIVFRSTEFTRRTAEQRGSAVLDQYSPGTMTYHPHANVLIDCSRPLSMARRGKLLRYLRRALGTHVKDCGPIADTSYVTKFSIDPKELLGSNEVTPDEATWLFRELHRINRLQPMGAFKDWCAELGESNYKVAEVRLGGARELVLMDITPKRSRDEGEAQSRREADQTCGEACEREATETLNGDSRARNTKPLLENIILGITKPTCLETQWAAPRVIVIGYTEDPQTEGGKQRLEKINHMSAAVLVWWYESGAPLPEEALAQADELRTEARLSSSSLDINFNCPSTATRKERKEDTNAPGGRCP</sequence>
<feature type="region of interest" description="Disordered" evidence="1">
    <location>
        <begin position="461"/>
        <end position="488"/>
    </location>
</feature>
<name>A0A1I7DP81_9HYPH</name>
<protein>
    <recommendedName>
        <fullName evidence="4">Replication protein</fullName>
    </recommendedName>
</protein>
<feature type="region of interest" description="Disordered" evidence="1">
    <location>
        <begin position="1"/>
        <end position="24"/>
    </location>
</feature>
<feature type="compositionally biased region" description="Polar residues" evidence="1">
    <location>
        <begin position="461"/>
        <end position="471"/>
    </location>
</feature>
<evidence type="ECO:0008006" key="4">
    <source>
        <dbReference type="Google" id="ProtNLM"/>
    </source>
</evidence>
<reference evidence="3" key="1">
    <citation type="submission" date="2016-10" db="EMBL/GenBank/DDBJ databases">
        <authorList>
            <person name="Varghese N."/>
            <person name="Submissions S."/>
        </authorList>
    </citation>
    <scope>NUCLEOTIDE SEQUENCE [LARGE SCALE GENOMIC DNA]</scope>
    <source>
        <strain evidence="3">DSM 17465</strain>
    </source>
</reference>
<dbReference type="AlphaFoldDB" id="A0A1I7DP81"/>
<gene>
    <name evidence="2" type="ORF">SAMN05444141_109254</name>
</gene>
<feature type="region of interest" description="Disordered" evidence="1">
    <location>
        <begin position="335"/>
        <end position="354"/>
    </location>
</feature>
<accession>A0A1I7DP81</accession>
<evidence type="ECO:0000313" key="2">
    <source>
        <dbReference type="EMBL" id="SFU13426.1"/>
    </source>
</evidence>
<dbReference type="EMBL" id="FPBD01000009">
    <property type="protein sequence ID" value="SFU13426.1"/>
    <property type="molecule type" value="Genomic_DNA"/>
</dbReference>
<dbReference type="Proteomes" id="UP000183371">
    <property type="component" value="Unassembled WGS sequence"/>
</dbReference>
<organism evidence="2 3">
    <name type="scientific">Pseudovibrio denitrificans</name>
    <dbReference type="NCBI Taxonomy" id="258256"/>
    <lineage>
        <taxon>Bacteria</taxon>
        <taxon>Pseudomonadati</taxon>
        <taxon>Pseudomonadota</taxon>
        <taxon>Alphaproteobacteria</taxon>
        <taxon>Hyphomicrobiales</taxon>
        <taxon>Stappiaceae</taxon>
        <taxon>Pseudovibrio</taxon>
    </lineage>
</organism>
<evidence type="ECO:0000256" key="1">
    <source>
        <dbReference type="SAM" id="MobiDB-lite"/>
    </source>
</evidence>
<keyword evidence="3" id="KW-1185">Reference proteome</keyword>